<proteinExistence type="predicted"/>
<sequence length="40" mass="4584">MITLLPNRLLCIKIAFEKKSKILKESVCYTTNTIATLNEK</sequence>
<accession>A0A815Q0Q4</accession>
<evidence type="ECO:0000313" key="1">
    <source>
        <dbReference type="EMBL" id="CAF1455798.1"/>
    </source>
</evidence>
<reference evidence="1" key="1">
    <citation type="submission" date="2021-02" db="EMBL/GenBank/DDBJ databases">
        <authorList>
            <person name="Nowell W R."/>
        </authorList>
    </citation>
    <scope>NUCLEOTIDE SEQUENCE</scope>
</reference>
<dbReference type="Proteomes" id="UP000663882">
    <property type="component" value="Unassembled WGS sequence"/>
</dbReference>
<organism evidence="1 2">
    <name type="scientific">Rotaria sordida</name>
    <dbReference type="NCBI Taxonomy" id="392033"/>
    <lineage>
        <taxon>Eukaryota</taxon>
        <taxon>Metazoa</taxon>
        <taxon>Spiralia</taxon>
        <taxon>Gnathifera</taxon>
        <taxon>Rotifera</taxon>
        <taxon>Eurotatoria</taxon>
        <taxon>Bdelloidea</taxon>
        <taxon>Philodinida</taxon>
        <taxon>Philodinidae</taxon>
        <taxon>Rotaria</taxon>
    </lineage>
</organism>
<name>A0A815Q0Q4_9BILA</name>
<evidence type="ECO:0000313" key="2">
    <source>
        <dbReference type="Proteomes" id="UP000663882"/>
    </source>
</evidence>
<dbReference type="AlphaFoldDB" id="A0A815Q0Q4"/>
<gene>
    <name evidence="1" type="ORF">RFH988_LOCUS36951</name>
</gene>
<dbReference type="EMBL" id="CAJNOO010006806">
    <property type="protein sequence ID" value="CAF1455798.1"/>
    <property type="molecule type" value="Genomic_DNA"/>
</dbReference>
<comment type="caution">
    <text evidence="1">The sequence shown here is derived from an EMBL/GenBank/DDBJ whole genome shotgun (WGS) entry which is preliminary data.</text>
</comment>
<protein>
    <submittedName>
        <fullName evidence="1">Uncharacterized protein</fullName>
    </submittedName>
</protein>